<dbReference type="Proteomes" id="UP000053105">
    <property type="component" value="Unassembled WGS sequence"/>
</dbReference>
<evidence type="ECO:0000313" key="1">
    <source>
        <dbReference type="EMBL" id="KOX70695.1"/>
    </source>
</evidence>
<evidence type="ECO:0000313" key="2">
    <source>
        <dbReference type="Proteomes" id="UP000053105"/>
    </source>
</evidence>
<accession>A0A0M8ZTB3</accession>
<proteinExistence type="predicted"/>
<gene>
    <name evidence="1" type="ORF">WN51_02119</name>
</gene>
<dbReference type="AlphaFoldDB" id="A0A0M8ZTB3"/>
<sequence length="97" mass="11240">MPSETPTVRICHPQIVRFHHSRITKYDQLHCELTQGAKRVPNHLETPTSRALKSIPTRIQILSISIGEFFNFKLSDCEDEDLFQRLRTREESTAGFS</sequence>
<name>A0A0M8ZTB3_9HYME</name>
<keyword evidence="2" id="KW-1185">Reference proteome</keyword>
<protein>
    <submittedName>
        <fullName evidence="1">Uncharacterized protein</fullName>
    </submittedName>
</protein>
<reference evidence="1 2" key="1">
    <citation type="submission" date="2015-07" db="EMBL/GenBank/DDBJ databases">
        <title>The genome of Melipona quadrifasciata.</title>
        <authorList>
            <person name="Pan H."/>
            <person name="Kapheim K."/>
        </authorList>
    </citation>
    <scope>NUCLEOTIDE SEQUENCE [LARGE SCALE GENOMIC DNA]</scope>
    <source>
        <strain evidence="1">0111107301</strain>
        <tissue evidence="1">Whole body</tissue>
    </source>
</reference>
<organism evidence="1 2">
    <name type="scientific">Melipona quadrifasciata</name>
    <dbReference type="NCBI Taxonomy" id="166423"/>
    <lineage>
        <taxon>Eukaryota</taxon>
        <taxon>Metazoa</taxon>
        <taxon>Ecdysozoa</taxon>
        <taxon>Arthropoda</taxon>
        <taxon>Hexapoda</taxon>
        <taxon>Insecta</taxon>
        <taxon>Pterygota</taxon>
        <taxon>Neoptera</taxon>
        <taxon>Endopterygota</taxon>
        <taxon>Hymenoptera</taxon>
        <taxon>Apocrita</taxon>
        <taxon>Aculeata</taxon>
        <taxon>Apoidea</taxon>
        <taxon>Anthophila</taxon>
        <taxon>Apidae</taxon>
        <taxon>Melipona</taxon>
    </lineage>
</organism>
<dbReference type="EMBL" id="KQ435851">
    <property type="protein sequence ID" value="KOX70695.1"/>
    <property type="molecule type" value="Genomic_DNA"/>
</dbReference>